<dbReference type="GO" id="GO:0035197">
    <property type="term" value="F:siRNA binding"/>
    <property type="evidence" value="ECO:0007669"/>
    <property type="project" value="TreeGrafter"/>
</dbReference>
<dbReference type="OMA" id="HENDKTH"/>
<feature type="compositionally biased region" description="Low complexity" evidence="1">
    <location>
        <begin position="523"/>
        <end position="536"/>
    </location>
</feature>
<evidence type="ECO:0000313" key="4">
    <source>
        <dbReference type="Proteomes" id="UP000001056"/>
    </source>
</evidence>
<dbReference type="Proteomes" id="UP000001056">
    <property type="component" value="Unassembled WGS sequence"/>
</dbReference>
<feature type="compositionally biased region" description="Basic and acidic residues" evidence="1">
    <location>
        <begin position="454"/>
        <end position="478"/>
    </location>
</feature>
<dbReference type="InterPro" id="IPR053858">
    <property type="entry name" value="Arb2_dom"/>
</dbReference>
<feature type="compositionally biased region" description="Basic and acidic residues" evidence="1">
    <location>
        <begin position="418"/>
        <end position="438"/>
    </location>
</feature>
<organism evidence="3 4">
    <name type="scientific">Chaetomium globosum (strain ATCC 6205 / CBS 148.51 / DSM 1962 / NBRC 6347 / NRRL 1970)</name>
    <name type="common">Soil fungus</name>
    <dbReference type="NCBI Taxonomy" id="306901"/>
    <lineage>
        <taxon>Eukaryota</taxon>
        <taxon>Fungi</taxon>
        <taxon>Dikarya</taxon>
        <taxon>Ascomycota</taxon>
        <taxon>Pezizomycotina</taxon>
        <taxon>Sordariomycetes</taxon>
        <taxon>Sordariomycetidae</taxon>
        <taxon>Sordariales</taxon>
        <taxon>Chaetomiaceae</taxon>
        <taxon>Chaetomium</taxon>
    </lineage>
</organism>
<name>Q2H536_CHAGB</name>
<dbReference type="OrthoDB" id="421951at2759"/>
<dbReference type="GeneID" id="4390347"/>
<feature type="region of interest" description="Disordered" evidence="1">
    <location>
        <begin position="374"/>
        <end position="576"/>
    </location>
</feature>
<keyword evidence="4" id="KW-1185">Reference proteome</keyword>
<evidence type="ECO:0000259" key="2">
    <source>
        <dbReference type="Pfam" id="PF22749"/>
    </source>
</evidence>
<dbReference type="Pfam" id="PF22749">
    <property type="entry name" value="Arb2"/>
    <property type="match status" value="1"/>
</dbReference>
<dbReference type="RefSeq" id="XP_001222324.1">
    <property type="nucleotide sequence ID" value="XM_001222323.1"/>
</dbReference>
<proteinExistence type="predicted"/>
<dbReference type="GO" id="GO:0031048">
    <property type="term" value="P:regulatory ncRNA-mediated heterochromatin formation"/>
    <property type="evidence" value="ECO:0007669"/>
    <property type="project" value="TreeGrafter"/>
</dbReference>
<dbReference type="AlphaFoldDB" id="Q2H536"/>
<dbReference type="InParanoid" id="Q2H536"/>
<dbReference type="STRING" id="306901.Q2H536"/>
<dbReference type="PANTHER" id="PTHR21357:SF4">
    <property type="entry name" value="FAM172 FAMILY PROTEIN HOMOLOG CG10038"/>
    <property type="match status" value="1"/>
</dbReference>
<dbReference type="EMBL" id="CH408031">
    <property type="protein sequence ID" value="EAQ89610.1"/>
    <property type="molecule type" value="Genomic_DNA"/>
</dbReference>
<accession>Q2H536</accession>
<evidence type="ECO:0000256" key="1">
    <source>
        <dbReference type="SAM" id="MobiDB-lite"/>
    </source>
</evidence>
<reference evidence="4" key="1">
    <citation type="journal article" date="2015" name="Genome Announc.">
        <title>Draft genome sequence of the cellulolytic fungus Chaetomium globosum.</title>
        <authorList>
            <person name="Cuomo C.A."/>
            <person name="Untereiner W.A."/>
            <person name="Ma L.-J."/>
            <person name="Grabherr M."/>
            <person name="Birren B.W."/>
        </authorList>
    </citation>
    <scope>NUCLEOTIDE SEQUENCE [LARGE SCALE GENOMIC DNA]</scope>
    <source>
        <strain evidence="4">ATCC 6205 / CBS 148.51 / DSM 1962 / NBRC 6347 / NRRL 1970</strain>
    </source>
</reference>
<dbReference type="InterPro" id="IPR048263">
    <property type="entry name" value="Arb2"/>
</dbReference>
<feature type="domain" description="Arb2" evidence="2">
    <location>
        <begin position="15"/>
        <end position="299"/>
    </location>
</feature>
<feature type="compositionally biased region" description="Polar residues" evidence="1">
    <location>
        <begin position="499"/>
        <end position="515"/>
    </location>
</feature>
<dbReference type="eggNOG" id="ENOG502SGUN">
    <property type="taxonomic scope" value="Eukaryota"/>
</dbReference>
<dbReference type="GO" id="GO:0005634">
    <property type="term" value="C:nucleus"/>
    <property type="evidence" value="ECO:0007669"/>
    <property type="project" value="TreeGrafter"/>
</dbReference>
<protein>
    <recommendedName>
        <fullName evidence="2">Arb2 domain-containing protein</fullName>
    </recommendedName>
</protein>
<dbReference type="VEuPathDB" id="FungiDB:CHGG_06229"/>
<dbReference type="PANTHER" id="PTHR21357">
    <property type="entry name" value="FAM172 FAMILY PROTEIN HOMOLOG CG10038"/>
    <property type="match status" value="1"/>
</dbReference>
<dbReference type="HOGENOM" id="CLU_027515_1_0_1"/>
<gene>
    <name evidence="3" type="ORF">CHGG_06229</name>
</gene>
<sequence length="590" mass="63944">MFRRRWSGLPADPIFASDLKELGYFINDIDEIRSIDDPDYYFKYFLTKNERWNERQRFAFNEAVRKEIHTRLDTRNFTTIPLPLNTPHTHPHVPIRTTPNLPNASRAVVFFHESSQSLGVLAHRVIGGRGGVARGSVIGLAEAVGKLQCGGEASPPGLVLANAGELWWWPEGGRGLTPVERHRVPMASAVHVGRYHDPKVNEVPGQRTVAEHVRGVFEALVEGGLVNGEAKLDVIAVGDTADEVEKYLDDDEVWRKVGARLGCLVILGGFYSSKNFKCDDFKQFMKERARAYMIHHTPLDTPIAGPSGNPGAAGFTSFGCPVFSAGKAQVTETIPIEAQSAVLQWVQQVALQGEAYKNEVVEIFGEDGSGVVPEISSWWGTPQAEGNNDGDVEDQVTDTKAANGKTKGNDGEAQAVEENNKTHENGKAHENGEPHGNGELHGNSKVQKNGKVLENGKAHENDKTHENGKAEETTRADDTAQAQDISIKAADGKADNNGDESQTTVENSKAKATTQAKEDTADAKSTSTKATGSSTKTENRVVPVKGNGATEASGVETPRQNNPLLPTSEGPSAEDMKELVTEMTELTATR</sequence>
<evidence type="ECO:0000313" key="3">
    <source>
        <dbReference type="EMBL" id="EAQ89610.1"/>
    </source>
</evidence>